<keyword evidence="3" id="KW-0862">Zinc</keyword>
<evidence type="ECO:0000256" key="1">
    <source>
        <dbReference type="ARBA" id="ARBA00022723"/>
    </source>
</evidence>
<dbReference type="RefSeq" id="XP_033602934.1">
    <property type="nucleotide sequence ID" value="XM_033745318.1"/>
</dbReference>
<dbReference type="Proteomes" id="UP000799437">
    <property type="component" value="Unassembled WGS sequence"/>
</dbReference>
<keyword evidence="1" id="KW-0479">Metal-binding</keyword>
<proteinExistence type="predicted"/>
<dbReference type="InterPro" id="IPR013083">
    <property type="entry name" value="Znf_RING/FYVE/PHD"/>
</dbReference>
<evidence type="ECO:0000256" key="3">
    <source>
        <dbReference type="ARBA" id="ARBA00022833"/>
    </source>
</evidence>
<gene>
    <name evidence="6" type="ORF">EJ05DRAFT_484208</name>
</gene>
<dbReference type="GeneID" id="54486372"/>
<feature type="domain" description="Zinc finger C3HC4 RING-type" evidence="5">
    <location>
        <begin position="2"/>
        <end position="27"/>
    </location>
</feature>
<accession>A0A6A6WCQ1</accession>
<protein>
    <recommendedName>
        <fullName evidence="5">Zinc finger C3HC4 RING-type domain-containing protein</fullName>
    </recommendedName>
</protein>
<name>A0A6A6WCQ1_9PEZI</name>
<evidence type="ECO:0000256" key="2">
    <source>
        <dbReference type="ARBA" id="ARBA00022771"/>
    </source>
</evidence>
<evidence type="ECO:0000313" key="7">
    <source>
        <dbReference type="Proteomes" id="UP000799437"/>
    </source>
</evidence>
<dbReference type="InterPro" id="IPR018957">
    <property type="entry name" value="Znf_C3HC4_RING-type"/>
</dbReference>
<sequence length="108" mass="11908">MATCGHEWCEPCLTELLPNGPLYCKTCKKVVKLVLPEDDSNNAQGEAAVAFHEPTSAPAADKMPQVDQNDDQDVDVSKPPAKRRGRPRGSSLTLVWQQVDRDAVYTRT</sequence>
<dbReference type="Pfam" id="PF00097">
    <property type="entry name" value="zf-C3HC4"/>
    <property type="match status" value="1"/>
</dbReference>
<evidence type="ECO:0000313" key="6">
    <source>
        <dbReference type="EMBL" id="KAF2760483.1"/>
    </source>
</evidence>
<organism evidence="6 7">
    <name type="scientific">Pseudovirgaria hyperparasitica</name>
    <dbReference type="NCBI Taxonomy" id="470096"/>
    <lineage>
        <taxon>Eukaryota</taxon>
        <taxon>Fungi</taxon>
        <taxon>Dikarya</taxon>
        <taxon>Ascomycota</taxon>
        <taxon>Pezizomycotina</taxon>
        <taxon>Dothideomycetes</taxon>
        <taxon>Dothideomycetes incertae sedis</taxon>
        <taxon>Acrospermales</taxon>
        <taxon>Acrospermaceae</taxon>
        <taxon>Pseudovirgaria</taxon>
    </lineage>
</organism>
<evidence type="ECO:0000259" key="5">
    <source>
        <dbReference type="Pfam" id="PF00097"/>
    </source>
</evidence>
<evidence type="ECO:0000256" key="4">
    <source>
        <dbReference type="SAM" id="MobiDB-lite"/>
    </source>
</evidence>
<dbReference type="AlphaFoldDB" id="A0A6A6WCQ1"/>
<reference evidence="6" key="1">
    <citation type="journal article" date="2020" name="Stud. Mycol.">
        <title>101 Dothideomycetes genomes: a test case for predicting lifestyles and emergence of pathogens.</title>
        <authorList>
            <person name="Haridas S."/>
            <person name="Albert R."/>
            <person name="Binder M."/>
            <person name="Bloem J."/>
            <person name="Labutti K."/>
            <person name="Salamov A."/>
            <person name="Andreopoulos B."/>
            <person name="Baker S."/>
            <person name="Barry K."/>
            <person name="Bills G."/>
            <person name="Bluhm B."/>
            <person name="Cannon C."/>
            <person name="Castanera R."/>
            <person name="Culley D."/>
            <person name="Daum C."/>
            <person name="Ezra D."/>
            <person name="Gonzalez J."/>
            <person name="Henrissat B."/>
            <person name="Kuo A."/>
            <person name="Liang C."/>
            <person name="Lipzen A."/>
            <person name="Lutzoni F."/>
            <person name="Magnuson J."/>
            <person name="Mondo S."/>
            <person name="Nolan M."/>
            <person name="Ohm R."/>
            <person name="Pangilinan J."/>
            <person name="Park H.-J."/>
            <person name="Ramirez L."/>
            <person name="Alfaro M."/>
            <person name="Sun H."/>
            <person name="Tritt A."/>
            <person name="Yoshinaga Y."/>
            <person name="Zwiers L.-H."/>
            <person name="Turgeon B."/>
            <person name="Goodwin S."/>
            <person name="Spatafora J."/>
            <person name="Crous P."/>
            <person name="Grigoriev I."/>
        </authorList>
    </citation>
    <scope>NUCLEOTIDE SEQUENCE</scope>
    <source>
        <strain evidence="6">CBS 121739</strain>
    </source>
</reference>
<feature type="region of interest" description="Disordered" evidence="4">
    <location>
        <begin position="44"/>
        <end position="93"/>
    </location>
</feature>
<keyword evidence="2" id="KW-0863">Zinc-finger</keyword>
<keyword evidence="7" id="KW-1185">Reference proteome</keyword>
<dbReference type="GO" id="GO:0008270">
    <property type="term" value="F:zinc ion binding"/>
    <property type="evidence" value="ECO:0007669"/>
    <property type="project" value="UniProtKB-KW"/>
</dbReference>
<dbReference type="SUPFAM" id="SSF57850">
    <property type="entry name" value="RING/U-box"/>
    <property type="match status" value="1"/>
</dbReference>
<dbReference type="EMBL" id="ML996568">
    <property type="protein sequence ID" value="KAF2760483.1"/>
    <property type="molecule type" value="Genomic_DNA"/>
</dbReference>
<dbReference type="Gene3D" id="3.30.40.10">
    <property type="entry name" value="Zinc/RING finger domain, C3HC4 (zinc finger)"/>
    <property type="match status" value="1"/>
</dbReference>